<dbReference type="Proteomes" id="UP000812966">
    <property type="component" value="Unassembled WGS sequence"/>
</dbReference>
<evidence type="ECO:0000256" key="4">
    <source>
        <dbReference type="ARBA" id="ARBA00023098"/>
    </source>
</evidence>
<dbReference type="PIRSF" id="PIRSF009376">
    <property type="entry name" value="Phospholipase_D_euk"/>
    <property type="match status" value="1"/>
</dbReference>
<reference evidence="8" key="1">
    <citation type="submission" date="2020-04" db="EMBL/GenBank/DDBJ databases">
        <title>Analysis of mating type loci in Filobasidium floriforme.</title>
        <authorList>
            <person name="Nowrousian M."/>
        </authorList>
    </citation>
    <scope>NUCLEOTIDE SEQUENCE</scope>
    <source>
        <strain evidence="8">CBS 6242</strain>
    </source>
</reference>
<protein>
    <recommendedName>
        <fullName evidence="5">Phospholipase</fullName>
        <ecNumber evidence="5">3.1.4.4</ecNumber>
    </recommendedName>
</protein>
<keyword evidence="4" id="KW-0443">Lipid metabolism</keyword>
<evidence type="ECO:0000259" key="7">
    <source>
        <dbReference type="PROSITE" id="PS50035"/>
    </source>
</evidence>
<keyword evidence="2 5" id="KW-0378">Hydrolase</keyword>
<keyword evidence="1" id="KW-0677">Repeat</keyword>
<dbReference type="InterPro" id="IPR016555">
    <property type="entry name" value="PLipase_D_euk"/>
</dbReference>
<name>A0A8K0JKR3_9TREE</name>
<proteinExistence type="inferred from homology"/>
<evidence type="ECO:0000256" key="2">
    <source>
        <dbReference type="ARBA" id="ARBA00022801"/>
    </source>
</evidence>
<dbReference type="SUPFAM" id="SSF56024">
    <property type="entry name" value="Phospholipase D/nuclease"/>
    <property type="match status" value="2"/>
</dbReference>
<dbReference type="PROSITE" id="PS50035">
    <property type="entry name" value="PLD"/>
    <property type="match status" value="2"/>
</dbReference>
<dbReference type="EMBL" id="JABELV010000066">
    <property type="protein sequence ID" value="KAG7535977.1"/>
    <property type="molecule type" value="Genomic_DNA"/>
</dbReference>
<dbReference type="CDD" id="cd00138">
    <property type="entry name" value="PLDc_SF"/>
    <property type="match status" value="1"/>
</dbReference>
<dbReference type="PANTHER" id="PTHR18896">
    <property type="entry name" value="PHOSPHOLIPASE D"/>
    <property type="match status" value="1"/>
</dbReference>
<dbReference type="SMART" id="SM00155">
    <property type="entry name" value="PLDc"/>
    <property type="match status" value="2"/>
</dbReference>
<dbReference type="PANTHER" id="PTHR18896:SF186">
    <property type="entry name" value="PHOSPHOLIPASE D"/>
    <property type="match status" value="1"/>
</dbReference>
<evidence type="ECO:0000256" key="5">
    <source>
        <dbReference type="PIRNR" id="PIRNR009376"/>
    </source>
</evidence>
<organism evidence="8 9">
    <name type="scientific">Filobasidium floriforme</name>
    <dbReference type="NCBI Taxonomy" id="5210"/>
    <lineage>
        <taxon>Eukaryota</taxon>
        <taxon>Fungi</taxon>
        <taxon>Dikarya</taxon>
        <taxon>Basidiomycota</taxon>
        <taxon>Agaricomycotina</taxon>
        <taxon>Tremellomycetes</taxon>
        <taxon>Filobasidiales</taxon>
        <taxon>Filobasidiaceae</taxon>
        <taxon>Filobasidium</taxon>
    </lineage>
</organism>
<dbReference type="InterPro" id="IPR015679">
    <property type="entry name" value="PLipase_D_fam"/>
</dbReference>
<dbReference type="GO" id="GO:0004630">
    <property type="term" value="F:phospholipase D activity"/>
    <property type="evidence" value="ECO:0007669"/>
    <property type="project" value="UniProtKB-UniRule"/>
</dbReference>
<evidence type="ECO:0000256" key="1">
    <source>
        <dbReference type="ARBA" id="ARBA00022737"/>
    </source>
</evidence>
<gene>
    <name evidence="8" type="ORF">FFLO_03575</name>
</gene>
<keyword evidence="3 5" id="KW-0442">Lipid degradation</keyword>
<dbReference type="InterPro" id="IPR001736">
    <property type="entry name" value="PLipase_D/transphosphatidylase"/>
</dbReference>
<dbReference type="GO" id="GO:0006654">
    <property type="term" value="P:phosphatidic acid biosynthetic process"/>
    <property type="evidence" value="ECO:0007669"/>
    <property type="project" value="InterPro"/>
</dbReference>
<sequence length="850" mass="97059">MPRNSDTEDEEEAHPHTHKIRSKYAINPQHRHDEAHEHARDAKLEAIRDAHRFRSFAPVRGGNIVKFAVDGYDYFWQLSEIIEGAKESVFIMDWWLSPELYLRRPPALYPEYRLDRLLQKKAQEGVMIYVSVYKEVEASMSLASVHTKHWLESLHKNIVVMRHPSHDYGELTSHHEKLCVVDNRVAAMGGLDACFGRWDTSNHELADVHPQSFYKTLYPGQDYNNSRLMDFQTVDQFTSNALAIQDAARMPWHDNSLTFVGPSVVDLAQHFIERWNFIKSVKYKHDRHFDYLALPAPFDEIQPSDDAVERIQDAKRRDQRRLEHPHLAEWADKGHQWFHPYHNPPSKYPRAEESVPQGDFNVQVLRSASDWSHGFLTETSIQDAYIQLIREANHTIYIENQFFITSTIAGHPVHNQIGAALAERIVSAAKDGRKFKVIVVIPALPAFAGEVQGAPAVKAIIEAQYRSINRGGDSIMETVRRAGFDPEKYISFYNLRSYDRINSPWQTIRKMEQNSGVTFHQAQVALSRLWAGNPTGNKKGKDEVVVLSRPHDQSTDMDHVAQKQTVNQGVRMPSTVEEALELIKRFEAGAGERDRHMPLAVGQHSQICPTTLFDEAWDGTEQEELESYVSELTYIHSKLMIVDDSKVLIGSANLNDRSQMGERDSEIAICIEEKPNLTMTMDGKPHMGSKLASSWRRRLMREHLGLLPETVVPLEKIQPGPNQLPAPVPNEYDFGSPEDLAVEDVLSDEFDRLWTGTGERNRAAFERVFRPIPNNSIRTWAEYTEYTKQAVGIRVGHVSDRSLSIQQVKETLSEVRGHLVPMPLDFLSGVKELTAGDYVSVNAYTLPIYL</sequence>
<evidence type="ECO:0000313" key="9">
    <source>
        <dbReference type="Proteomes" id="UP000812966"/>
    </source>
</evidence>
<comment type="similarity">
    <text evidence="5">Belongs to the phospholipase D family.</text>
</comment>
<comment type="catalytic activity">
    <reaction evidence="5">
        <text>a 1,2-diacyl-sn-glycero-3-phosphocholine + H2O = a 1,2-diacyl-sn-glycero-3-phosphate + choline + H(+)</text>
        <dbReference type="Rhea" id="RHEA:14445"/>
        <dbReference type="ChEBI" id="CHEBI:15354"/>
        <dbReference type="ChEBI" id="CHEBI:15377"/>
        <dbReference type="ChEBI" id="CHEBI:15378"/>
        <dbReference type="ChEBI" id="CHEBI:57643"/>
        <dbReference type="ChEBI" id="CHEBI:58608"/>
        <dbReference type="EC" id="3.1.4.4"/>
    </reaction>
</comment>
<feature type="domain" description="PLD phosphodiesterase" evidence="7">
    <location>
        <begin position="170"/>
        <end position="197"/>
    </location>
</feature>
<keyword evidence="9" id="KW-1185">Reference proteome</keyword>
<dbReference type="GO" id="GO:0009395">
    <property type="term" value="P:phospholipid catabolic process"/>
    <property type="evidence" value="ECO:0007669"/>
    <property type="project" value="TreeGrafter"/>
</dbReference>
<evidence type="ECO:0000256" key="6">
    <source>
        <dbReference type="SAM" id="MobiDB-lite"/>
    </source>
</evidence>
<dbReference type="Gene3D" id="3.30.870.10">
    <property type="entry name" value="Endonuclease Chain A"/>
    <property type="match status" value="3"/>
</dbReference>
<accession>A0A8K0JKR3</accession>
<dbReference type="InterPro" id="IPR025202">
    <property type="entry name" value="PLD-like_dom"/>
</dbReference>
<evidence type="ECO:0000313" key="8">
    <source>
        <dbReference type="EMBL" id="KAG7535977.1"/>
    </source>
</evidence>
<evidence type="ECO:0000256" key="3">
    <source>
        <dbReference type="ARBA" id="ARBA00022963"/>
    </source>
</evidence>
<dbReference type="CDD" id="cd09141">
    <property type="entry name" value="PLDc_vPLD1_2_yPLD_like_2"/>
    <property type="match status" value="1"/>
</dbReference>
<feature type="region of interest" description="Disordered" evidence="6">
    <location>
        <begin position="1"/>
        <end position="21"/>
    </location>
</feature>
<feature type="domain" description="PLD phosphodiesterase" evidence="7">
    <location>
        <begin position="631"/>
        <end position="658"/>
    </location>
</feature>
<dbReference type="Pfam" id="PF13091">
    <property type="entry name" value="PLDc_2"/>
    <property type="match status" value="1"/>
</dbReference>
<dbReference type="AlphaFoldDB" id="A0A8K0JKR3"/>
<dbReference type="EC" id="3.1.4.4" evidence="5"/>
<dbReference type="CDD" id="cd09138">
    <property type="entry name" value="PLDc_vPLD1_2_yPLD_like_1"/>
    <property type="match status" value="1"/>
</dbReference>
<comment type="caution">
    <text evidence="8">The sequence shown here is derived from an EMBL/GenBank/DDBJ whole genome shotgun (WGS) entry which is preliminary data.</text>
</comment>
<dbReference type="GO" id="GO:0035556">
    <property type="term" value="P:intracellular signal transduction"/>
    <property type="evidence" value="ECO:0007669"/>
    <property type="project" value="InterPro"/>
</dbReference>